<accession>A0A7W4VIC9</accession>
<organism evidence="2 3">
    <name type="scientific">Microvirga lupini</name>
    <dbReference type="NCBI Taxonomy" id="420324"/>
    <lineage>
        <taxon>Bacteria</taxon>
        <taxon>Pseudomonadati</taxon>
        <taxon>Pseudomonadota</taxon>
        <taxon>Alphaproteobacteria</taxon>
        <taxon>Hyphomicrobiales</taxon>
        <taxon>Methylobacteriaceae</taxon>
        <taxon>Microvirga</taxon>
    </lineage>
</organism>
<dbReference type="InterPro" id="IPR036291">
    <property type="entry name" value="NAD(P)-bd_dom_sf"/>
</dbReference>
<dbReference type="AlphaFoldDB" id="A0A7W4VIC9"/>
<keyword evidence="3" id="KW-1185">Reference proteome</keyword>
<evidence type="ECO:0000313" key="3">
    <source>
        <dbReference type="Proteomes" id="UP000532010"/>
    </source>
</evidence>
<dbReference type="Gene3D" id="3.40.50.720">
    <property type="entry name" value="NAD(P)-binding Rossmann-like Domain"/>
    <property type="match status" value="1"/>
</dbReference>
<reference evidence="2 3" key="1">
    <citation type="submission" date="2020-08" db="EMBL/GenBank/DDBJ databases">
        <title>The Agave Microbiome: Exploring the role of microbial communities in plant adaptations to desert environments.</title>
        <authorList>
            <person name="Partida-Martinez L.P."/>
        </authorList>
    </citation>
    <scope>NUCLEOTIDE SEQUENCE [LARGE SCALE GENOMIC DNA]</scope>
    <source>
        <strain evidence="2 3">AT3.9</strain>
    </source>
</reference>
<evidence type="ECO:0000313" key="2">
    <source>
        <dbReference type="EMBL" id="MBB3017770.1"/>
    </source>
</evidence>
<comment type="similarity">
    <text evidence="1">Belongs to the ornithine cyclodeaminase/mu-crystallin family.</text>
</comment>
<comment type="caution">
    <text evidence="2">The sequence shown here is derived from an EMBL/GenBank/DDBJ whole genome shotgun (WGS) entry which is preliminary data.</text>
</comment>
<sequence length="351" mass="38163">MNLKLNVVPFVSVDNMMKLVLTIGVERFLLELAECIEADFRRWESFDKTPRVASHSREGVIELMPTSDGEVYGFKYVNGHPKNTREGRQTVTAFGVLADVATGYPVLLTEMTILTALRTAATSAVAAKHLAPKGARAMAIIGNGAQAEFQALAFKALLGIDTLRLYDIDRSASAKCVRNLAGLGFSITVCNSIEGAMEGVQIVTTVTADKQNATILTDNMVGSGLHINAVGGDCPGKTELHADILKRSDIFVEYPPQTRIEGEIQQLPPDYPVNELWRVIAGHEPGRTGDRQITLFDSVGFAIEDFSALRYVKRQIEQTGLSDELDLLADPDEPRDLFGMLLRAAATPNAA</sequence>
<dbReference type="InterPro" id="IPR023401">
    <property type="entry name" value="ODC_N"/>
</dbReference>
<dbReference type="InterPro" id="IPR003462">
    <property type="entry name" value="ODC_Mu_crystall"/>
</dbReference>
<evidence type="ECO:0000256" key="1">
    <source>
        <dbReference type="ARBA" id="ARBA00008903"/>
    </source>
</evidence>
<dbReference type="NCBIfam" id="NF005762">
    <property type="entry name" value="PRK07589.1"/>
    <property type="match status" value="1"/>
</dbReference>
<dbReference type="EC" id="4.3.1.12" evidence="2"/>
<dbReference type="PANTHER" id="PTHR13812">
    <property type="entry name" value="KETIMINE REDUCTASE MU-CRYSTALLIN"/>
    <property type="match status" value="1"/>
</dbReference>
<dbReference type="EMBL" id="JACHWB010000001">
    <property type="protein sequence ID" value="MBB3017770.1"/>
    <property type="molecule type" value="Genomic_DNA"/>
</dbReference>
<dbReference type="GO" id="GO:0008473">
    <property type="term" value="F:ornithine cyclodeaminase activity"/>
    <property type="evidence" value="ECO:0007669"/>
    <property type="project" value="UniProtKB-EC"/>
</dbReference>
<dbReference type="SUPFAM" id="SSF51735">
    <property type="entry name" value="NAD(P)-binding Rossmann-fold domains"/>
    <property type="match status" value="1"/>
</dbReference>
<dbReference type="Gene3D" id="3.30.1780.10">
    <property type="entry name" value="ornithine cyclodeaminase, domain 1"/>
    <property type="match status" value="1"/>
</dbReference>
<dbReference type="Pfam" id="PF02423">
    <property type="entry name" value="OCD_Mu_crystall"/>
    <property type="match status" value="1"/>
</dbReference>
<gene>
    <name evidence="2" type="ORF">FHR70_000810</name>
</gene>
<name>A0A7W4VIC9_9HYPH</name>
<protein>
    <submittedName>
        <fullName evidence="2">Ornithine cyclodeaminase</fullName>
        <ecNumber evidence="2">4.3.1.12</ecNumber>
    </submittedName>
</protein>
<proteinExistence type="inferred from homology"/>
<keyword evidence="2" id="KW-0456">Lyase</keyword>
<dbReference type="PANTHER" id="PTHR13812:SF19">
    <property type="entry name" value="KETIMINE REDUCTASE MU-CRYSTALLIN"/>
    <property type="match status" value="1"/>
</dbReference>
<dbReference type="RefSeq" id="WP_183447332.1">
    <property type="nucleotide sequence ID" value="NZ_JACHWB010000001.1"/>
</dbReference>
<dbReference type="Proteomes" id="UP000532010">
    <property type="component" value="Unassembled WGS sequence"/>
</dbReference>